<dbReference type="AlphaFoldDB" id="A0A5R8YW70"/>
<organism evidence="2 3">
    <name type="scientific">Microbispora triticiradicis</name>
    <dbReference type="NCBI Taxonomy" id="2200763"/>
    <lineage>
        <taxon>Bacteria</taxon>
        <taxon>Bacillati</taxon>
        <taxon>Actinomycetota</taxon>
        <taxon>Actinomycetes</taxon>
        <taxon>Streptosporangiales</taxon>
        <taxon>Streptosporangiaceae</taxon>
        <taxon>Microbispora</taxon>
    </lineage>
</organism>
<feature type="region of interest" description="Disordered" evidence="1">
    <location>
        <begin position="1"/>
        <end position="46"/>
    </location>
</feature>
<dbReference type="Proteomes" id="UP000309033">
    <property type="component" value="Unassembled WGS sequence"/>
</dbReference>
<feature type="compositionally biased region" description="Low complexity" evidence="1">
    <location>
        <begin position="1"/>
        <end position="13"/>
    </location>
</feature>
<reference evidence="2" key="1">
    <citation type="submission" date="2019-05" db="EMBL/GenBank/DDBJ databases">
        <title>Isolation, diversity and antifungal activity of Actinobacteria from wheat.</title>
        <authorList>
            <person name="Yu B."/>
        </authorList>
    </citation>
    <scope>NUCLEOTIDE SEQUENCE [LARGE SCALE GENOMIC DNA]</scope>
    <source>
        <strain evidence="2">NEAU-HEGS1-5</strain>
    </source>
</reference>
<evidence type="ECO:0000256" key="1">
    <source>
        <dbReference type="SAM" id="MobiDB-lite"/>
    </source>
</evidence>
<sequence>MTTASPALPTAEPALPPDTPTGTIPLPVGGSAAVPPQAGGARQPQAPLAIPGYLPLPPLASHSREDGCGHGHAAGCWSLAPWRSRTSGFPLGAAPGGQADSPAMPQWAFAPPGGKNSVASPSGVPGVFTAPRAAFDGAHAFVQAGSVDERSGCWAFSPSVVCARAD</sequence>
<feature type="region of interest" description="Disordered" evidence="1">
    <location>
        <begin position="89"/>
        <end position="119"/>
    </location>
</feature>
<gene>
    <name evidence="2" type="ORF">FED44_19390</name>
</gene>
<evidence type="ECO:0000313" key="2">
    <source>
        <dbReference type="EMBL" id="TLP57749.1"/>
    </source>
</evidence>
<protein>
    <submittedName>
        <fullName evidence="2">Uncharacterized protein</fullName>
    </submittedName>
</protein>
<proteinExistence type="predicted"/>
<evidence type="ECO:0000313" key="3">
    <source>
        <dbReference type="Proteomes" id="UP000309033"/>
    </source>
</evidence>
<accession>A0A5R8YW70</accession>
<keyword evidence="3" id="KW-1185">Reference proteome</keyword>
<name>A0A5R8YW70_9ACTN</name>
<dbReference type="OrthoDB" id="3542393at2"/>
<comment type="caution">
    <text evidence="2">The sequence shown here is derived from an EMBL/GenBank/DDBJ whole genome shotgun (WGS) entry which is preliminary data.</text>
</comment>
<dbReference type="EMBL" id="VANP01000007">
    <property type="protein sequence ID" value="TLP57749.1"/>
    <property type="molecule type" value="Genomic_DNA"/>
</dbReference>